<dbReference type="GO" id="GO:0004176">
    <property type="term" value="F:ATP-dependent peptidase activity"/>
    <property type="evidence" value="ECO:0007669"/>
    <property type="project" value="InterPro"/>
</dbReference>
<dbReference type="GO" id="GO:0005524">
    <property type="term" value="F:ATP binding"/>
    <property type="evidence" value="ECO:0007669"/>
    <property type="project" value="InterPro"/>
</dbReference>
<dbReference type="Pfam" id="PF05362">
    <property type="entry name" value="Lon_C"/>
    <property type="match status" value="1"/>
</dbReference>
<dbReference type="CDD" id="cd23081">
    <property type="entry name" value="cpPDZ_EcRseP-like"/>
    <property type="match status" value="1"/>
</dbReference>
<feature type="domain" description="Lon proteolytic" evidence="1">
    <location>
        <begin position="264"/>
        <end position="348"/>
    </location>
</feature>
<gene>
    <name evidence="3" type="ORF">CRM92_03440</name>
</gene>
<dbReference type="SUPFAM" id="SSF50156">
    <property type="entry name" value="PDZ domain-like"/>
    <property type="match status" value="1"/>
</dbReference>
<reference evidence="3" key="1">
    <citation type="submission" date="2017-10" db="EMBL/GenBank/DDBJ databases">
        <title>Kefir isolates.</title>
        <authorList>
            <person name="Kim Y."/>
            <person name="Blasche S."/>
        </authorList>
    </citation>
    <scope>NUCLEOTIDE SEQUENCE [LARGE SCALE GENOMIC DNA]</scope>
    <source>
        <strain evidence="3">OG2-2</strain>
    </source>
</reference>
<proteinExistence type="predicted"/>
<protein>
    <submittedName>
        <fullName evidence="3">Signal protein PDZ</fullName>
    </submittedName>
</protein>
<dbReference type="InterPro" id="IPR020568">
    <property type="entry name" value="Ribosomal_Su5_D2-typ_SF"/>
</dbReference>
<dbReference type="GO" id="GO:0030163">
    <property type="term" value="P:protein catabolic process"/>
    <property type="evidence" value="ECO:0007669"/>
    <property type="project" value="InterPro"/>
</dbReference>
<dbReference type="Pfam" id="PF13180">
    <property type="entry name" value="PDZ_2"/>
    <property type="match status" value="1"/>
</dbReference>
<dbReference type="PANTHER" id="PTHR10046">
    <property type="entry name" value="ATP DEPENDENT LON PROTEASE FAMILY MEMBER"/>
    <property type="match status" value="1"/>
</dbReference>
<dbReference type="Gene3D" id="3.30.230.10">
    <property type="match status" value="1"/>
</dbReference>
<sequence length="397" mass="42831">MAKRAFFLRKSHQQSDESLPLSERRPLNLRFLTASATCLLMLGAFVLPSSYSKEGPGPLFDILGQYQDQDIIQINGTQTYPTTGKLNMTTVSVSGGPYTVLPGADAFYSWLATDGNRYLVVPSEITYPHVTHQQANQVSSAQMADSQTQAKVAAARYLKLPVTEKISVLQTASGSPAEGQVQGGDRILKVGDKQINTLKDVTETVQASEGRPVTFEISRNGENKNVTLTPRRDDKSGRWLVGIVLKQDFDLPFEATYNLDGVGGPSAGLMLTLGTIDKLTEQSLLAPEGAGNEDSARSYVAGTGTIDASGKVGAIGGIKYKIIASGHHGAHYFLAPRENCDDLQEIRRTDPNVFKYYRGETPAGDMQVIPVDNVDEAVDTLTKIKNGAAPDQFPTCG</sequence>
<dbReference type="RefSeq" id="WP_098042370.1">
    <property type="nucleotide sequence ID" value="NZ_PDEV01000001.1"/>
</dbReference>
<evidence type="ECO:0000313" key="4">
    <source>
        <dbReference type="Proteomes" id="UP000219947"/>
    </source>
</evidence>
<dbReference type="AlphaFoldDB" id="A0A2A8D7Y0"/>
<name>A0A2A8D7Y0_9MICC</name>
<keyword evidence="4" id="KW-1185">Reference proteome</keyword>
<evidence type="ECO:0000313" key="3">
    <source>
        <dbReference type="EMBL" id="PEN17085.1"/>
    </source>
</evidence>
<dbReference type="SUPFAM" id="SSF54211">
    <property type="entry name" value="Ribosomal protein S5 domain 2-like"/>
    <property type="match status" value="1"/>
</dbReference>
<evidence type="ECO:0000259" key="1">
    <source>
        <dbReference type="Pfam" id="PF05362"/>
    </source>
</evidence>
<accession>A0A2A8D7Y0</accession>
<dbReference type="EMBL" id="PDEV01000001">
    <property type="protein sequence ID" value="PEN17085.1"/>
    <property type="molecule type" value="Genomic_DNA"/>
</dbReference>
<dbReference type="InterPro" id="IPR027065">
    <property type="entry name" value="Lon_Prtase"/>
</dbReference>
<dbReference type="GO" id="GO:0006508">
    <property type="term" value="P:proteolysis"/>
    <property type="evidence" value="ECO:0007669"/>
    <property type="project" value="InterPro"/>
</dbReference>
<dbReference type="InterPro" id="IPR008269">
    <property type="entry name" value="Lon_proteolytic"/>
</dbReference>
<dbReference type="InterPro" id="IPR001478">
    <property type="entry name" value="PDZ"/>
</dbReference>
<dbReference type="InterPro" id="IPR014721">
    <property type="entry name" value="Ribsml_uS5_D2-typ_fold_subgr"/>
</dbReference>
<evidence type="ECO:0000259" key="2">
    <source>
        <dbReference type="Pfam" id="PF13180"/>
    </source>
</evidence>
<dbReference type="GO" id="GO:0004252">
    <property type="term" value="F:serine-type endopeptidase activity"/>
    <property type="evidence" value="ECO:0007669"/>
    <property type="project" value="InterPro"/>
</dbReference>
<dbReference type="Proteomes" id="UP000219947">
    <property type="component" value="Unassembled WGS sequence"/>
</dbReference>
<feature type="domain" description="PDZ" evidence="2">
    <location>
        <begin position="163"/>
        <end position="228"/>
    </location>
</feature>
<comment type="caution">
    <text evidence="3">The sequence shown here is derived from an EMBL/GenBank/DDBJ whole genome shotgun (WGS) entry which is preliminary data.</text>
</comment>
<organism evidence="3 4">
    <name type="scientific">Rothia dentocariosa</name>
    <dbReference type="NCBI Taxonomy" id="2047"/>
    <lineage>
        <taxon>Bacteria</taxon>
        <taxon>Bacillati</taxon>
        <taxon>Actinomycetota</taxon>
        <taxon>Actinomycetes</taxon>
        <taxon>Micrococcales</taxon>
        <taxon>Micrococcaceae</taxon>
        <taxon>Rothia</taxon>
    </lineage>
</organism>
<dbReference type="InterPro" id="IPR036034">
    <property type="entry name" value="PDZ_sf"/>
</dbReference>